<dbReference type="Proteomes" id="UP001597263">
    <property type="component" value="Unassembled WGS sequence"/>
</dbReference>
<evidence type="ECO:0000313" key="1">
    <source>
        <dbReference type="EMBL" id="MFD1226800.1"/>
    </source>
</evidence>
<dbReference type="EMBL" id="JBHTMA010000033">
    <property type="protein sequence ID" value="MFD1226800.1"/>
    <property type="molecule type" value="Genomic_DNA"/>
</dbReference>
<evidence type="ECO:0000313" key="2">
    <source>
        <dbReference type="Proteomes" id="UP001597263"/>
    </source>
</evidence>
<organism evidence="1 2">
    <name type="scientific">Pseudochrobactrum kiredjianiae</name>
    <dbReference type="NCBI Taxonomy" id="386305"/>
    <lineage>
        <taxon>Bacteria</taxon>
        <taxon>Pseudomonadati</taxon>
        <taxon>Pseudomonadota</taxon>
        <taxon>Alphaproteobacteria</taxon>
        <taxon>Hyphomicrobiales</taxon>
        <taxon>Brucellaceae</taxon>
        <taxon>Pseudochrobactrum</taxon>
    </lineage>
</organism>
<accession>A0ABW3V4S0</accession>
<comment type="caution">
    <text evidence="1">The sequence shown here is derived from an EMBL/GenBank/DDBJ whole genome shotgun (WGS) entry which is preliminary data.</text>
</comment>
<sequence>MIIYQTHPAPAPTTWDKLTVSEMAATMQDMDAAGDPVTPDNLRLRGYSSEDITRYGLKAAHLARKLSVKQVM</sequence>
<dbReference type="RefSeq" id="WP_289387454.1">
    <property type="nucleotide sequence ID" value="NZ_JAUCBM010000005.1"/>
</dbReference>
<reference evidence="2" key="1">
    <citation type="journal article" date="2019" name="Int. J. Syst. Evol. Microbiol.">
        <title>The Global Catalogue of Microorganisms (GCM) 10K type strain sequencing project: providing services to taxonomists for standard genome sequencing and annotation.</title>
        <authorList>
            <consortium name="The Broad Institute Genomics Platform"/>
            <consortium name="The Broad Institute Genome Sequencing Center for Infectious Disease"/>
            <person name="Wu L."/>
            <person name="Ma J."/>
        </authorList>
    </citation>
    <scope>NUCLEOTIDE SEQUENCE [LARGE SCALE GENOMIC DNA]</scope>
    <source>
        <strain evidence="2">CCUG 49584</strain>
    </source>
</reference>
<gene>
    <name evidence="1" type="ORF">ACFQ35_06500</name>
</gene>
<keyword evidence="2" id="KW-1185">Reference proteome</keyword>
<proteinExistence type="predicted"/>
<protein>
    <submittedName>
        <fullName evidence="1">Uncharacterized protein</fullName>
    </submittedName>
</protein>
<name>A0ABW3V4S0_9HYPH</name>